<accession>A0A1Q9DVF9</accession>
<evidence type="ECO:0000259" key="5">
    <source>
        <dbReference type="PROSITE" id="PS50042"/>
    </source>
</evidence>
<keyword evidence="8" id="KW-1185">Reference proteome</keyword>
<evidence type="ECO:0000313" key="8">
    <source>
        <dbReference type="Proteomes" id="UP000186817"/>
    </source>
</evidence>
<feature type="compositionally biased region" description="Basic and acidic residues" evidence="4">
    <location>
        <begin position="548"/>
        <end position="558"/>
    </location>
</feature>
<keyword evidence="2" id="KW-0378">Hydrolase</keyword>
<dbReference type="InterPro" id="IPR018490">
    <property type="entry name" value="cNMP-bd_dom_sf"/>
</dbReference>
<dbReference type="GO" id="GO:0016787">
    <property type="term" value="F:hydrolase activity"/>
    <property type="evidence" value="ECO:0007669"/>
    <property type="project" value="UniProtKB-KW"/>
</dbReference>
<organism evidence="7 8">
    <name type="scientific">Symbiodinium microadriaticum</name>
    <name type="common">Dinoflagellate</name>
    <name type="synonym">Zooxanthella microadriatica</name>
    <dbReference type="NCBI Taxonomy" id="2951"/>
    <lineage>
        <taxon>Eukaryota</taxon>
        <taxon>Sar</taxon>
        <taxon>Alveolata</taxon>
        <taxon>Dinophyceae</taxon>
        <taxon>Suessiales</taxon>
        <taxon>Symbiodiniaceae</taxon>
        <taxon>Symbiodinium</taxon>
    </lineage>
</organism>
<reference evidence="7 8" key="1">
    <citation type="submission" date="2016-02" db="EMBL/GenBank/DDBJ databases">
        <title>Genome analysis of coral dinoflagellate symbionts highlights evolutionary adaptations to a symbiotic lifestyle.</title>
        <authorList>
            <person name="Aranda M."/>
            <person name="Li Y."/>
            <person name="Liew Y.J."/>
            <person name="Baumgarten S."/>
            <person name="Simakov O."/>
            <person name="Wilson M."/>
            <person name="Piel J."/>
            <person name="Ashoor H."/>
            <person name="Bougouffa S."/>
            <person name="Bajic V.B."/>
            <person name="Ryu T."/>
            <person name="Ravasi T."/>
            <person name="Bayer T."/>
            <person name="Micklem G."/>
            <person name="Kim H."/>
            <person name="Bhak J."/>
            <person name="Lajeunesse T.C."/>
            <person name="Voolstra C.R."/>
        </authorList>
    </citation>
    <scope>NUCLEOTIDE SEQUENCE [LARGE SCALE GENOMIC DNA]</scope>
    <source>
        <strain evidence="7 8">CCMP2467</strain>
    </source>
</reference>
<dbReference type="PROSITE" id="PS00888">
    <property type="entry name" value="CNMP_BINDING_1"/>
    <property type="match status" value="1"/>
</dbReference>
<evidence type="ECO:0000313" key="7">
    <source>
        <dbReference type="EMBL" id="OLP99183.1"/>
    </source>
</evidence>
<feature type="region of interest" description="Disordered" evidence="4">
    <location>
        <begin position="366"/>
        <end position="409"/>
    </location>
</feature>
<sequence>MLTTRCVKVFSQWTSFLELIERALDTARIQHRRFDGSLSLEERAHRVAWLSEPAVTGNGARVLLAGLKSGGTGLNLVAASRLYLLDLWWNPAVEEQAIQRVHRIGQKQEVHIYKFVVEDTIDCDLLQLHRAKERLLEDALSGGKSHEVATRLTMDDLKRLFNPCRSLRTGGSAAPAEVKDLACAATLFLSACLPGGFSSTRTSMKHGSPYSKVDAPRVYNERTRKFEYAFFADRNPKFVETLGKFLEKEMFEKDEFIIKEGDKGYSMYFVCSGRASMCSGADLREIHTLTRGAHCGELALYGISHRSFSVIALERTECLVLKNRFFQAVLERFPEEKEYFAEVAAARKQELKLSYEYQRQTRRDRRIAWHGEKEQPADDSDRDATDDPAPSLPEVDTSAPLPDSEIPGQVPELSHLSVMRLCAPPAPPRNGPSQLAPLGQVHDRVRNGRRSYQHRMVKELATVGHAALARRLEVAAAVQEDMQPPASSSLIPTARPGRSHSLVQVPALEPARLNPSSRAAKVSKSEDLPQLPSQPLPSASKAGIEYEDANREQKKVLQEDDDDDGFSFLNMDLNAIDPWARAVSA</sequence>
<dbReference type="Gene3D" id="3.40.50.300">
    <property type="entry name" value="P-loop containing nucleotide triphosphate hydrolases"/>
    <property type="match status" value="1"/>
</dbReference>
<evidence type="ECO:0000256" key="2">
    <source>
        <dbReference type="ARBA" id="ARBA00022801"/>
    </source>
</evidence>
<dbReference type="InterPro" id="IPR049730">
    <property type="entry name" value="SNF2/RAD54-like_C"/>
</dbReference>
<dbReference type="EMBL" id="LSRX01000371">
    <property type="protein sequence ID" value="OLP99183.1"/>
    <property type="molecule type" value="Genomic_DNA"/>
</dbReference>
<dbReference type="PROSITE" id="PS50042">
    <property type="entry name" value="CNMP_BINDING_3"/>
    <property type="match status" value="1"/>
</dbReference>
<evidence type="ECO:0000256" key="1">
    <source>
        <dbReference type="ARBA" id="ARBA00022741"/>
    </source>
</evidence>
<feature type="domain" description="Helicase C-terminal" evidence="6">
    <location>
        <begin position="1"/>
        <end position="158"/>
    </location>
</feature>
<dbReference type="Pfam" id="PF00027">
    <property type="entry name" value="cNMP_binding"/>
    <property type="match status" value="1"/>
</dbReference>
<dbReference type="Gene3D" id="2.60.120.10">
    <property type="entry name" value="Jelly Rolls"/>
    <property type="match status" value="1"/>
</dbReference>
<dbReference type="InterPro" id="IPR050628">
    <property type="entry name" value="SNF2_RAD54_helicase_TF"/>
</dbReference>
<evidence type="ECO:0000256" key="3">
    <source>
        <dbReference type="ARBA" id="ARBA00022840"/>
    </source>
</evidence>
<dbReference type="SMART" id="SM00100">
    <property type="entry name" value="cNMP"/>
    <property type="match status" value="1"/>
</dbReference>
<feature type="compositionally biased region" description="Acidic residues" evidence="4">
    <location>
        <begin position="377"/>
        <end position="386"/>
    </location>
</feature>
<dbReference type="PANTHER" id="PTHR45626">
    <property type="entry name" value="TRANSCRIPTION TERMINATION FACTOR 2-RELATED"/>
    <property type="match status" value="1"/>
</dbReference>
<dbReference type="AlphaFoldDB" id="A0A1Q9DVF9"/>
<name>A0A1Q9DVF9_SYMMI</name>
<feature type="compositionally biased region" description="Low complexity" evidence="4">
    <location>
        <begin position="528"/>
        <end position="538"/>
    </location>
</feature>
<proteinExistence type="predicted"/>
<evidence type="ECO:0000256" key="4">
    <source>
        <dbReference type="SAM" id="MobiDB-lite"/>
    </source>
</evidence>
<keyword evidence="1" id="KW-0547">Nucleotide-binding</keyword>
<comment type="caution">
    <text evidence="7">The sequence shown here is derived from an EMBL/GenBank/DDBJ whole genome shotgun (WGS) entry which is preliminary data.</text>
</comment>
<feature type="region of interest" description="Disordered" evidence="4">
    <location>
        <begin position="480"/>
        <end position="499"/>
    </location>
</feature>
<dbReference type="InterPro" id="IPR018488">
    <property type="entry name" value="cNMP-bd_CS"/>
</dbReference>
<dbReference type="GO" id="GO:0005634">
    <property type="term" value="C:nucleus"/>
    <property type="evidence" value="ECO:0007669"/>
    <property type="project" value="TreeGrafter"/>
</dbReference>
<dbReference type="PROSITE" id="PS51194">
    <property type="entry name" value="HELICASE_CTER"/>
    <property type="match status" value="1"/>
</dbReference>
<dbReference type="CDD" id="cd18793">
    <property type="entry name" value="SF2_C_SNF"/>
    <property type="match status" value="1"/>
</dbReference>
<keyword evidence="3" id="KW-0067">ATP-binding</keyword>
<dbReference type="GO" id="GO:0006281">
    <property type="term" value="P:DNA repair"/>
    <property type="evidence" value="ECO:0007669"/>
    <property type="project" value="TreeGrafter"/>
</dbReference>
<dbReference type="GO" id="GO:0004386">
    <property type="term" value="F:helicase activity"/>
    <property type="evidence" value="ECO:0007669"/>
    <property type="project" value="UniProtKB-KW"/>
</dbReference>
<dbReference type="GO" id="GO:0005524">
    <property type="term" value="F:ATP binding"/>
    <property type="evidence" value="ECO:0007669"/>
    <property type="project" value="UniProtKB-KW"/>
</dbReference>
<feature type="domain" description="Cyclic nucleotide-binding" evidence="5">
    <location>
        <begin position="230"/>
        <end position="330"/>
    </location>
</feature>
<dbReference type="PANTHER" id="PTHR45626:SF22">
    <property type="entry name" value="DNA REPAIR PROTEIN RAD5"/>
    <property type="match status" value="1"/>
</dbReference>
<dbReference type="InterPro" id="IPR027417">
    <property type="entry name" value="P-loop_NTPase"/>
</dbReference>
<dbReference type="SUPFAM" id="SSF51206">
    <property type="entry name" value="cAMP-binding domain-like"/>
    <property type="match status" value="1"/>
</dbReference>
<dbReference type="Pfam" id="PF00271">
    <property type="entry name" value="Helicase_C"/>
    <property type="match status" value="1"/>
</dbReference>
<feature type="compositionally biased region" description="Basic and acidic residues" evidence="4">
    <location>
        <begin position="366"/>
        <end position="376"/>
    </location>
</feature>
<dbReference type="InterPro" id="IPR000595">
    <property type="entry name" value="cNMP-bd_dom"/>
</dbReference>
<keyword evidence="7" id="KW-0347">Helicase</keyword>
<protein>
    <submittedName>
        <fullName evidence="7">Putative ATP-dependent helicase</fullName>
    </submittedName>
</protein>
<gene>
    <name evidence="7" type="ORF">AK812_SmicGene18294</name>
</gene>
<dbReference type="SUPFAM" id="SSF52540">
    <property type="entry name" value="P-loop containing nucleoside triphosphate hydrolases"/>
    <property type="match status" value="1"/>
</dbReference>
<dbReference type="OrthoDB" id="438654at2759"/>
<dbReference type="InterPro" id="IPR001650">
    <property type="entry name" value="Helicase_C-like"/>
</dbReference>
<dbReference type="SMART" id="SM00490">
    <property type="entry name" value="HELICc"/>
    <property type="match status" value="1"/>
</dbReference>
<dbReference type="Proteomes" id="UP000186817">
    <property type="component" value="Unassembled WGS sequence"/>
</dbReference>
<dbReference type="InterPro" id="IPR014710">
    <property type="entry name" value="RmlC-like_jellyroll"/>
</dbReference>
<feature type="region of interest" description="Disordered" evidence="4">
    <location>
        <begin position="506"/>
        <end position="564"/>
    </location>
</feature>
<dbReference type="CDD" id="cd00038">
    <property type="entry name" value="CAP_ED"/>
    <property type="match status" value="1"/>
</dbReference>
<dbReference type="GO" id="GO:0008094">
    <property type="term" value="F:ATP-dependent activity, acting on DNA"/>
    <property type="evidence" value="ECO:0007669"/>
    <property type="project" value="TreeGrafter"/>
</dbReference>
<evidence type="ECO:0000259" key="6">
    <source>
        <dbReference type="PROSITE" id="PS51194"/>
    </source>
</evidence>